<dbReference type="Pfam" id="PF03860">
    <property type="entry name" value="Csp"/>
    <property type="match status" value="1"/>
</dbReference>
<comment type="caution">
    <text evidence="2">The sequence shown here is derived from an EMBL/GenBank/DDBJ whole genome shotgun (WGS) entry which is preliminary data.</text>
</comment>
<organism evidence="2 3">
    <name type="scientific">Deinococcus ruber</name>
    <dbReference type="NCBI Taxonomy" id="1848197"/>
    <lineage>
        <taxon>Bacteria</taxon>
        <taxon>Thermotogati</taxon>
        <taxon>Deinococcota</taxon>
        <taxon>Deinococci</taxon>
        <taxon>Deinococcales</taxon>
        <taxon>Deinococcaceae</taxon>
        <taxon>Deinococcus</taxon>
    </lineage>
</organism>
<dbReference type="Proteomes" id="UP000603865">
    <property type="component" value="Unassembled WGS sequence"/>
</dbReference>
<protein>
    <submittedName>
        <fullName evidence="2">Uncharacterized protein</fullName>
    </submittedName>
</protein>
<keyword evidence="3" id="KW-1185">Reference proteome</keyword>
<sequence>MQMMVGCIRLDRDCADAFTARLLMRGSDLHQQACRMCDVRQSLPHLRRRVPQAGGLRSGRLSQGQREREQKRVLHARSIGTPYQNPVNAPDSVMRRMG</sequence>
<feature type="region of interest" description="Disordered" evidence="1">
    <location>
        <begin position="51"/>
        <end position="98"/>
    </location>
</feature>
<dbReference type="RefSeq" id="WP_229776399.1">
    <property type="nucleotide sequence ID" value="NZ_BMQL01000040.1"/>
</dbReference>
<accession>A0A918CLB2</accession>
<proteinExistence type="predicted"/>
<dbReference type="EMBL" id="BMQL01000040">
    <property type="protein sequence ID" value="GGR27100.1"/>
    <property type="molecule type" value="Genomic_DNA"/>
</dbReference>
<evidence type="ECO:0000256" key="1">
    <source>
        <dbReference type="SAM" id="MobiDB-lite"/>
    </source>
</evidence>
<dbReference type="InterPro" id="IPR005560">
    <property type="entry name" value="Csp_YhjQ"/>
</dbReference>
<evidence type="ECO:0000313" key="3">
    <source>
        <dbReference type="Proteomes" id="UP000603865"/>
    </source>
</evidence>
<reference evidence="2" key="1">
    <citation type="journal article" date="2014" name="Int. J. Syst. Evol. Microbiol.">
        <title>Complete genome sequence of Corynebacterium casei LMG S-19264T (=DSM 44701T), isolated from a smear-ripened cheese.</title>
        <authorList>
            <consortium name="US DOE Joint Genome Institute (JGI-PGF)"/>
            <person name="Walter F."/>
            <person name="Albersmeier A."/>
            <person name="Kalinowski J."/>
            <person name="Ruckert C."/>
        </authorList>
    </citation>
    <scope>NUCLEOTIDE SEQUENCE</scope>
    <source>
        <strain evidence="2">JCM 31311</strain>
    </source>
</reference>
<evidence type="ECO:0000313" key="2">
    <source>
        <dbReference type="EMBL" id="GGR27100.1"/>
    </source>
</evidence>
<name>A0A918CLB2_9DEIO</name>
<dbReference type="Gene3D" id="1.20.1270.360">
    <property type="match status" value="1"/>
</dbReference>
<reference evidence="2" key="2">
    <citation type="submission" date="2020-09" db="EMBL/GenBank/DDBJ databases">
        <authorList>
            <person name="Sun Q."/>
            <person name="Ohkuma M."/>
        </authorList>
    </citation>
    <scope>NUCLEOTIDE SEQUENCE</scope>
    <source>
        <strain evidence="2">JCM 31311</strain>
    </source>
</reference>
<dbReference type="AlphaFoldDB" id="A0A918CLB2"/>
<gene>
    <name evidence="2" type="ORF">GCM10008957_43060</name>
</gene>